<keyword evidence="9" id="KW-1185">Reference proteome</keyword>
<dbReference type="Gene3D" id="1.10.287.1260">
    <property type="match status" value="1"/>
</dbReference>
<evidence type="ECO:0000256" key="5">
    <source>
        <dbReference type="ARBA" id="ARBA00023136"/>
    </source>
</evidence>
<dbReference type="EMBL" id="CP027845">
    <property type="protein sequence ID" value="AVP87375.1"/>
    <property type="molecule type" value="Genomic_DNA"/>
</dbReference>
<evidence type="ECO:0000313" key="9">
    <source>
        <dbReference type="Proteomes" id="UP000241762"/>
    </source>
</evidence>
<reference evidence="8 9" key="1">
    <citation type="submission" date="2018-03" db="EMBL/GenBank/DDBJ databases">
        <title>A gene transfer event suggests a long-term partnership between eustigmatophyte algae and a novel lineage of endosymbiotic bacteria.</title>
        <authorList>
            <person name="Yurchenko T."/>
            <person name="Sevcikova T."/>
            <person name="Pribyl P."/>
            <person name="El Karkouri K."/>
            <person name="Klimes V."/>
            <person name="Amaral R."/>
            <person name="Zbrankova V."/>
            <person name="Kim E."/>
            <person name="Raoult D."/>
            <person name="Santos L.M.A."/>
            <person name="Elias M."/>
        </authorList>
    </citation>
    <scope>NUCLEOTIDE SEQUENCE [LARGE SCALE GENOMIC DNA]</scope>
    <source>
        <strain evidence="8">CCALA 838</strain>
    </source>
</reference>
<dbReference type="KEGG" id="ptc:phytr_4250"/>
<evidence type="ECO:0000256" key="4">
    <source>
        <dbReference type="ARBA" id="ARBA00022989"/>
    </source>
</evidence>
<dbReference type="InterPro" id="IPR010920">
    <property type="entry name" value="LSM_dom_sf"/>
</dbReference>
<dbReference type="PANTHER" id="PTHR30347:SF1">
    <property type="entry name" value="MECHANOSENSITIVE CHANNEL MSCK"/>
    <property type="match status" value="1"/>
</dbReference>
<protein>
    <recommendedName>
        <fullName evidence="7">Mechanosensitive ion channel MscS domain-containing protein</fullName>
    </recommendedName>
</protein>
<name>A0A2P1P806_9RICK</name>
<accession>A0A2P1P806</accession>
<feature type="transmembrane region" description="Helical" evidence="6">
    <location>
        <begin position="32"/>
        <end position="50"/>
    </location>
</feature>
<comment type="subcellular location">
    <subcellularLocation>
        <location evidence="1">Membrane</location>
        <topology evidence="1">Multi-pass membrane protein</topology>
    </subcellularLocation>
</comment>
<sequence length="280" mass="31338">MSLDNSFGQFLILLDKIWHFVLISVGNKQIELSNIIIAFSLFYFFLRHYHKIGPFLVHRLAESVAPENKEMIEKIFSVLIGVVLAIFILQIANIPLESFAFLGGALALGLGLGVQHLINNLLSSLIITIEKPLSIGDIITIDGKTGKVTDIGNRCITLNTFSNATLFIPNSSILQSSLVNWTKESKPLIHRIQLMVPKVLDIDEVTESITSLLDKKTSKNISPKVILESLNANYYIYLITYKAKINEDSLLFKHHLNIELTKALGTKIIIENIDINKAWA</sequence>
<dbReference type="Gene3D" id="2.30.30.60">
    <property type="match status" value="1"/>
</dbReference>
<dbReference type="PANTHER" id="PTHR30347">
    <property type="entry name" value="POTASSIUM CHANNEL RELATED"/>
    <property type="match status" value="1"/>
</dbReference>
<dbReference type="Proteomes" id="UP000241762">
    <property type="component" value="Chromosome"/>
</dbReference>
<dbReference type="GO" id="GO:0016020">
    <property type="term" value="C:membrane"/>
    <property type="evidence" value="ECO:0007669"/>
    <property type="project" value="UniProtKB-SubCell"/>
</dbReference>
<proteinExistence type="inferred from homology"/>
<evidence type="ECO:0000256" key="6">
    <source>
        <dbReference type="SAM" id="Phobius"/>
    </source>
</evidence>
<evidence type="ECO:0000256" key="3">
    <source>
        <dbReference type="ARBA" id="ARBA00022692"/>
    </source>
</evidence>
<dbReference type="InterPro" id="IPR052702">
    <property type="entry name" value="MscS-like_channel"/>
</dbReference>
<dbReference type="InterPro" id="IPR023408">
    <property type="entry name" value="MscS_beta-dom_sf"/>
</dbReference>
<evidence type="ECO:0000256" key="1">
    <source>
        <dbReference type="ARBA" id="ARBA00004141"/>
    </source>
</evidence>
<gene>
    <name evidence="8" type="ORF">phytr_4250</name>
</gene>
<dbReference type="Pfam" id="PF00924">
    <property type="entry name" value="MS_channel_2nd"/>
    <property type="match status" value="1"/>
</dbReference>
<organism evidence="8 9">
    <name type="scientific">Candidatus Phycorickettsia trachydisci</name>
    <dbReference type="NCBI Taxonomy" id="2115978"/>
    <lineage>
        <taxon>Bacteria</taxon>
        <taxon>Pseudomonadati</taxon>
        <taxon>Pseudomonadota</taxon>
        <taxon>Alphaproteobacteria</taxon>
        <taxon>Rickettsiales</taxon>
        <taxon>Rickettsiaceae</taxon>
        <taxon>Candidatus Phycorickettsia</taxon>
    </lineage>
</organism>
<evidence type="ECO:0000313" key="8">
    <source>
        <dbReference type="EMBL" id="AVP87375.1"/>
    </source>
</evidence>
<feature type="transmembrane region" description="Helical" evidence="6">
    <location>
        <begin position="99"/>
        <end position="118"/>
    </location>
</feature>
<keyword evidence="4 6" id="KW-1133">Transmembrane helix</keyword>
<evidence type="ECO:0000256" key="2">
    <source>
        <dbReference type="ARBA" id="ARBA00008017"/>
    </source>
</evidence>
<dbReference type="AlphaFoldDB" id="A0A2P1P806"/>
<feature type="domain" description="Mechanosensitive ion channel MscS" evidence="7">
    <location>
        <begin position="117"/>
        <end position="183"/>
    </location>
</feature>
<keyword evidence="3 6" id="KW-0812">Transmembrane</keyword>
<evidence type="ECO:0000259" key="7">
    <source>
        <dbReference type="Pfam" id="PF00924"/>
    </source>
</evidence>
<dbReference type="SUPFAM" id="SSF82861">
    <property type="entry name" value="Mechanosensitive channel protein MscS (YggB), transmembrane region"/>
    <property type="match status" value="1"/>
</dbReference>
<dbReference type="SUPFAM" id="SSF50182">
    <property type="entry name" value="Sm-like ribonucleoproteins"/>
    <property type="match status" value="1"/>
</dbReference>
<dbReference type="InterPro" id="IPR006685">
    <property type="entry name" value="MscS_channel_2nd"/>
</dbReference>
<dbReference type="InterPro" id="IPR011014">
    <property type="entry name" value="MscS_channel_TM-2"/>
</dbReference>
<comment type="similarity">
    <text evidence="2">Belongs to the MscS (TC 1.A.23) family.</text>
</comment>
<dbReference type="GO" id="GO:0008381">
    <property type="term" value="F:mechanosensitive monoatomic ion channel activity"/>
    <property type="evidence" value="ECO:0007669"/>
    <property type="project" value="UniProtKB-ARBA"/>
</dbReference>
<dbReference type="RefSeq" id="WP_106874241.1">
    <property type="nucleotide sequence ID" value="NZ_CP027845.1"/>
</dbReference>
<keyword evidence="5 6" id="KW-0472">Membrane</keyword>
<feature type="transmembrane region" description="Helical" evidence="6">
    <location>
        <begin position="75"/>
        <end position="92"/>
    </location>
</feature>